<dbReference type="PANTHER" id="PTHR13271:SF47">
    <property type="entry name" value="ACTIN-HISTIDINE N-METHYLTRANSFERASE"/>
    <property type="match status" value="1"/>
</dbReference>
<dbReference type="Gene3D" id="3.90.1410.10">
    <property type="entry name" value="set domain protein methyltransferase, domain 1"/>
    <property type="match status" value="1"/>
</dbReference>
<dbReference type="Proteomes" id="UP000001072">
    <property type="component" value="Unassembled WGS sequence"/>
</dbReference>
<dbReference type="OrthoDB" id="341421at2759"/>
<dbReference type="VEuPathDB" id="FungiDB:MELLADRAFT_86782"/>
<organism evidence="5">
    <name type="scientific">Melampsora larici-populina (strain 98AG31 / pathotype 3-4-7)</name>
    <name type="common">Poplar leaf rust fungus</name>
    <dbReference type="NCBI Taxonomy" id="747676"/>
    <lineage>
        <taxon>Eukaryota</taxon>
        <taxon>Fungi</taxon>
        <taxon>Dikarya</taxon>
        <taxon>Basidiomycota</taxon>
        <taxon>Pucciniomycotina</taxon>
        <taxon>Pucciniomycetes</taxon>
        <taxon>Pucciniales</taxon>
        <taxon>Melampsoraceae</taxon>
        <taxon>Melampsora</taxon>
    </lineage>
</organism>
<accession>F4R3E0</accession>
<dbReference type="AlphaFoldDB" id="F4R3E0"/>
<dbReference type="KEGG" id="mlr:MELLADRAFT_86782"/>
<evidence type="ECO:0000313" key="4">
    <source>
        <dbReference type="EMBL" id="EGG12613.1"/>
    </source>
</evidence>
<keyword evidence="2" id="KW-0808">Transferase</keyword>
<evidence type="ECO:0000256" key="1">
    <source>
        <dbReference type="ARBA" id="ARBA00022603"/>
    </source>
</evidence>
<evidence type="ECO:0000313" key="5">
    <source>
        <dbReference type="Proteomes" id="UP000001072"/>
    </source>
</evidence>
<proteinExistence type="predicted"/>
<dbReference type="HOGENOM" id="CLU_041939_2_1_1"/>
<evidence type="ECO:0000256" key="3">
    <source>
        <dbReference type="ARBA" id="ARBA00022691"/>
    </source>
</evidence>
<dbReference type="EMBL" id="GL883090">
    <property type="protein sequence ID" value="EGG12613.1"/>
    <property type="molecule type" value="Genomic_DNA"/>
</dbReference>
<keyword evidence="5" id="KW-1185">Reference proteome</keyword>
<name>F4R3E0_MELLP</name>
<dbReference type="eggNOG" id="KOG1337">
    <property type="taxonomic scope" value="Eukaryota"/>
</dbReference>
<evidence type="ECO:0000256" key="2">
    <source>
        <dbReference type="ARBA" id="ARBA00022679"/>
    </source>
</evidence>
<dbReference type="InterPro" id="IPR046341">
    <property type="entry name" value="SET_dom_sf"/>
</dbReference>
<dbReference type="GeneID" id="18934301"/>
<keyword evidence="1" id="KW-0489">Methyltransferase</keyword>
<sequence length="317" mass="36632">MIFRDRKFSGLKWMTRSMKVKCDEVTRRFLIDWKSVSSIQDEEIMSLDEFLWGWLNVNTRCLWFDLGLKDHDDNITLAPVIDMVNYTLSSKVKPICTPNTFSLYSSHPLNQFTSPSTKRLIISSQTSRSPTLHPTLSHRKGDEILFSYGSHSNLTLWSEYGFLIRPKFSNGWNSVEITREVLGLFEDDHDDGVQKLSVLKDSTYWKDYTIESNPIGPSYRTLTALRLLYCPSLKLSNWYEIINGEKDECSLNVEDQIKGTIEKICLKLIEEIDLSLVDRSDWWIGNEGEGLGGCVKELMVEEKWILEGCLKLMNESN</sequence>
<evidence type="ECO:0008006" key="6">
    <source>
        <dbReference type="Google" id="ProtNLM"/>
    </source>
</evidence>
<dbReference type="RefSeq" id="XP_007403551.1">
    <property type="nucleotide sequence ID" value="XM_007403489.1"/>
</dbReference>
<gene>
    <name evidence="4" type="ORF">MELLADRAFT_86782</name>
</gene>
<dbReference type="STRING" id="747676.F4R3E0"/>
<dbReference type="InParanoid" id="F4R3E0"/>
<protein>
    <recommendedName>
        <fullName evidence="6">SET domain-containing protein</fullName>
    </recommendedName>
</protein>
<dbReference type="FunCoup" id="F4R3E0">
    <property type="interactions" value="107"/>
</dbReference>
<dbReference type="GO" id="GO:0016279">
    <property type="term" value="F:protein-lysine N-methyltransferase activity"/>
    <property type="evidence" value="ECO:0007669"/>
    <property type="project" value="UniProtKB-ARBA"/>
</dbReference>
<dbReference type="SUPFAM" id="SSF82199">
    <property type="entry name" value="SET domain"/>
    <property type="match status" value="1"/>
</dbReference>
<dbReference type="PANTHER" id="PTHR13271">
    <property type="entry name" value="UNCHARACTERIZED PUTATIVE METHYLTRANSFERASE"/>
    <property type="match status" value="1"/>
</dbReference>
<reference evidence="5" key="1">
    <citation type="journal article" date="2011" name="Proc. Natl. Acad. Sci. U.S.A.">
        <title>Obligate biotrophy features unraveled by the genomic analysis of rust fungi.</title>
        <authorList>
            <person name="Duplessis S."/>
            <person name="Cuomo C.A."/>
            <person name="Lin Y.-C."/>
            <person name="Aerts A."/>
            <person name="Tisserant E."/>
            <person name="Veneault-Fourrey C."/>
            <person name="Joly D.L."/>
            <person name="Hacquard S."/>
            <person name="Amselem J."/>
            <person name="Cantarel B.L."/>
            <person name="Chiu R."/>
            <person name="Coutinho P.M."/>
            <person name="Feau N."/>
            <person name="Field M."/>
            <person name="Frey P."/>
            <person name="Gelhaye E."/>
            <person name="Goldberg J."/>
            <person name="Grabherr M.G."/>
            <person name="Kodira C.D."/>
            <person name="Kohler A."/>
            <person name="Kuees U."/>
            <person name="Lindquist E.A."/>
            <person name="Lucas S.M."/>
            <person name="Mago R."/>
            <person name="Mauceli E."/>
            <person name="Morin E."/>
            <person name="Murat C."/>
            <person name="Pangilinan J.L."/>
            <person name="Park R."/>
            <person name="Pearson M."/>
            <person name="Quesneville H."/>
            <person name="Rouhier N."/>
            <person name="Sakthikumar S."/>
            <person name="Salamov A.A."/>
            <person name="Schmutz J."/>
            <person name="Selles B."/>
            <person name="Shapiro H."/>
            <person name="Tanguay P."/>
            <person name="Tuskan G.A."/>
            <person name="Henrissat B."/>
            <person name="Van de Peer Y."/>
            <person name="Rouze P."/>
            <person name="Ellis J.G."/>
            <person name="Dodds P.N."/>
            <person name="Schein J.E."/>
            <person name="Zhong S."/>
            <person name="Hamelin R.C."/>
            <person name="Grigoriev I.V."/>
            <person name="Szabo L.J."/>
            <person name="Martin F."/>
        </authorList>
    </citation>
    <scope>NUCLEOTIDE SEQUENCE [LARGE SCALE GENOMIC DNA]</scope>
    <source>
        <strain evidence="5">98AG31 / pathotype 3-4-7</strain>
    </source>
</reference>
<dbReference type="InterPro" id="IPR050600">
    <property type="entry name" value="SETD3_SETD6_MTase"/>
</dbReference>
<dbReference type="GO" id="GO:0032259">
    <property type="term" value="P:methylation"/>
    <property type="evidence" value="ECO:0007669"/>
    <property type="project" value="UniProtKB-KW"/>
</dbReference>
<keyword evidence="3" id="KW-0949">S-adenosyl-L-methionine</keyword>